<organism evidence="1 2">
    <name type="scientific">Trachymyrmex septentrionalis</name>
    <dbReference type="NCBI Taxonomy" id="34720"/>
    <lineage>
        <taxon>Eukaryota</taxon>
        <taxon>Metazoa</taxon>
        <taxon>Ecdysozoa</taxon>
        <taxon>Arthropoda</taxon>
        <taxon>Hexapoda</taxon>
        <taxon>Insecta</taxon>
        <taxon>Pterygota</taxon>
        <taxon>Neoptera</taxon>
        <taxon>Endopterygota</taxon>
        <taxon>Hymenoptera</taxon>
        <taxon>Apocrita</taxon>
        <taxon>Aculeata</taxon>
        <taxon>Formicoidea</taxon>
        <taxon>Formicidae</taxon>
        <taxon>Myrmicinae</taxon>
        <taxon>Trachymyrmex</taxon>
    </lineage>
</organism>
<dbReference type="EMBL" id="KQ981688">
    <property type="protein sequence ID" value="KYN37906.1"/>
    <property type="molecule type" value="Genomic_DNA"/>
</dbReference>
<protein>
    <submittedName>
        <fullName evidence="1">Uncharacterized protein</fullName>
    </submittedName>
</protein>
<feature type="non-terminal residue" evidence="1">
    <location>
        <position position="1"/>
    </location>
</feature>
<reference evidence="1 2" key="1">
    <citation type="submission" date="2016-03" db="EMBL/GenBank/DDBJ databases">
        <title>Trachymyrmex septentrionalis WGS genome.</title>
        <authorList>
            <person name="Nygaard S."/>
            <person name="Hu H."/>
            <person name="Boomsma J."/>
            <person name="Zhang G."/>
        </authorList>
    </citation>
    <scope>NUCLEOTIDE SEQUENCE [LARGE SCALE GENOMIC DNA]</scope>
    <source>
        <strain evidence="1">Tsep2-gDNA-1</strain>
        <tissue evidence="1">Whole body</tissue>
    </source>
</reference>
<evidence type="ECO:0000313" key="2">
    <source>
        <dbReference type="Proteomes" id="UP000078541"/>
    </source>
</evidence>
<proteinExistence type="predicted"/>
<gene>
    <name evidence="1" type="ORF">ALC56_07702</name>
</gene>
<evidence type="ECO:0000313" key="1">
    <source>
        <dbReference type="EMBL" id="KYN37906.1"/>
    </source>
</evidence>
<accession>A0A151JVY7</accession>
<keyword evidence="2" id="KW-1185">Reference proteome</keyword>
<dbReference type="AlphaFoldDB" id="A0A151JVY7"/>
<sequence length="204" mass="22682">VSQLFKSYNIERNGVAGVGVSAGKFVDIASELVVADDFIKGVAIRVRILWMQPVAVLVDDGVTANLIHVGIQLGHGADELIARHLHVLGAVNAEQLRQIIDDEVEAFLSVGAHENVGLLEGCRGERTLGRLVEERAVNHRHERELAYPEGAPLVLHQFLRILRQQAVDRRTQIVGIVRATHCFGQPDATHDRFVARDYRPWRGR</sequence>
<dbReference type="Proteomes" id="UP000078541">
    <property type="component" value="Unassembled WGS sequence"/>
</dbReference>
<name>A0A151JVY7_9HYME</name>